<dbReference type="CDD" id="cd08760">
    <property type="entry name" value="Cyt_b561_FRRS1_like"/>
    <property type="match status" value="1"/>
</dbReference>
<evidence type="ECO:0000259" key="5">
    <source>
        <dbReference type="Pfam" id="PF10355"/>
    </source>
</evidence>
<dbReference type="InterPro" id="IPR018827">
    <property type="entry name" value="YTP1_C"/>
</dbReference>
<reference evidence="6" key="1">
    <citation type="submission" date="2022-07" db="EMBL/GenBank/DDBJ databases">
        <title>Fungi with potential for degradation of polypropylene.</title>
        <authorList>
            <person name="Gostincar C."/>
        </authorList>
    </citation>
    <scope>NUCLEOTIDE SEQUENCE</scope>
    <source>
        <strain evidence="6">EXF-13287</strain>
    </source>
</reference>
<sequence>MKSLATSALSVLAGVTILGLVPAALAHGGDEGMNMDMGTGADSPADQPLPEGEYPPSYFALGEHTAAIYGHIGLMVIAWVFMLPVAIMLSLARSRYTLLVQFVFIAANAFGVLLGVIYNANTPDLYPNNAHHKLGWIVTWVVLAQVAIGLLGRVAGVLKGGPSSMELSREHQAFIPVSSEAMEEHDSRFGIPKFFRHSNDSGHGTEPGSETLRNHSSASGASSPSINDANKEFVSDEDIDLEDADPLPASNGRVSRPRELVAKVAAKVSSRAWKFLIFGYNFVDRTILILGSITLATGIVTFGRFFEGQSIFNGLAHWIKGGIFFWYGILTLGRWAGCFGEVGWAWNVRPKQVGQKWRPSAEFVESALIFTYGSTNIFLEHLGGWGGAWTATDMEHISITVLFIGGGLCGMLIESTRIRDLLNSTVTEAAHAYPEHSYHDEERDALRQPETYKFSINPIPALVILLLGIMMSSHTQASMISSMIHKQWGNLLAGASYARGLTYVLVYLKPPRSILPSRPPTELLTAFGLIAGGIIFMASSGDTVQGMIHYELDAMFMYTVTMGLVGLLMAWEILCIALKGWAVRKEAGRPMGSYRMA</sequence>
<feature type="region of interest" description="Disordered" evidence="1">
    <location>
        <begin position="200"/>
        <end position="228"/>
    </location>
</feature>
<organism evidence="6 7">
    <name type="scientific">Coniochaeta hoffmannii</name>
    <dbReference type="NCBI Taxonomy" id="91930"/>
    <lineage>
        <taxon>Eukaryota</taxon>
        <taxon>Fungi</taxon>
        <taxon>Dikarya</taxon>
        <taxon>Ascomycota</taxon>
        <taxon>Pezizomycotina</taxon>
        <taxon>Sordariomycetes</taxon>
        <taxon>Sordariomycetidae</taxon>
        <taxon>Coniochaetales</taxon>
        <taxon>Coniochaetaceae</taxon>
        <taxon>Coniochaeta</taxon>
    </lineage>
</organism>
<feature type="transmembrane region" description="Helical" evidence="2">
    <location>
        <begin position="282"/>
        <end position="303"/>
    </location>
</feature>
<keyword evidence="7" id="KW-1185">Reference proteome</keyword>
<evidence type="ECO:0000256" key="3">
    <source>
        <dbReference type="SAM" id="SignalP"/>
    </source>
</evidence>
<feature type="chain" id="PRO_5041471196" description="Integral membrane protein" evidence="3">
    <location>
        <begin position="27"/>
        <end position="597"/>
    </location>
</feature>
<feature type="transmembrane region" description="Helical" evidence="2">
    <location>
        <begin position="520"/>
        <end position="538"/>
    </location>
</feature>
<dbReference type="Pfam" id="PF10348">
    <property type="entry name" value="DUF2427"/>
    <property type="match status" value="1"/>
</dbReference>
<feature type="transmembrane region" description="Helical" evidence="2">
    <location>
        <begin position="137"/>
        <end position="158"/>
    </location>
</feature>
<feature type="transmembrane region" description="Helical" evidence="2">
    <location>
        <begin position="558"/>
        <end position="581"/>
    </location>
</feature>
<keyword evidence="2" id="KW-0472">Membrane</keyword>
<feature type="transmembrane region" description="Helical" evidence="2">
    <location>
        <begin position="323"/>
        <end position="346"/>
    </location>
</feature>
<dbReference type="EMBL" id="JANBVN010000006">
    <property type="protein sequence ID" value="KAJ9165177.1"/>
    <property type="molecule type" value="Genomic_DNA"/>
</dbReference>
<evidence type="ECO:0000259" key="4">
    <source>
        <dbReference type="Pfam" id="PF10348"/>
    </source>
</evidence>
<evidence type="ECO:0000313" key="7">
    <source>
        <dbReference type="Proteomes" id="UP001174691"/>
    </source>
</evidence>
<dbReference type="Pfam" id="PF10355">
    <property type="entry name" value="Ytp1"/>
    <property type="match status" value="1"/>
</dbReference>
<feature type="transmembrane region" description="Helical" evidence="2">
    <location>
        <begin position="66"/>
        <end position="89"/>
    </location>
</feature>
<proteinExistence type="predicted"/>
<feature type="signal peptide" evidence="3">
    <location>
        <begin position="1"/>
        <end position="26"/>
    </location>
</feature>
<dbReference type="InterPro" id="IPR018825">
    <property type="entry name" value="DUF2427"/>
</dbReference>
<dbReference type="Proteomes" id="UP001174691">
    <property type="component" value="Unassembled WGS sequence"/>
</dbReference>
<keyword evidence="2" id="KW-0812">Transmembrane</keyword>
<comment type="caution">
    <text evidence="6">The sequence shown here is derived from an EMBL/GenBank/DDBJ whole genome shotgun (WGS) entry which is preliminary data.</text>
</comment>
<evidence type="ECO:0000313" key="6">
    <source>
        <dbReference type="EMBL" id="KAJ9165177.1"/>
    </source>
</evidence>
<accession>A0AA38S228</accession>
<feature type="compositionally biased region" description="Low complexity" evidence="1">
    <location>
        <begin position="216"/>
        <end position="225"/>
    </location>
</feature>
<name>A0AA38S228_9PEZI</name>
<feature type="transmembrane region" description="Helical" evidence="2">
    <location>
        <begin position="491"/>
        <end position="508"/>
    </location>
</feature>
<gene>
    <name evidence="6" type="ORF">NKR19_g659</name>
</gene>
<feature type="domain" description="DUF2427" evidence="4">
    <location>
        <begin position="55"/>
        <end position="153"/>
    </location>
</feature>
<dbReference type="PANTHER" id="PTHR31685">
    <property type="entry name" value="INTEGRAL MEMBRANE PROTEIN (AFU_ORTHOLOGUE AFUA_6G12730)-RELATED"/>
    <property type="match status" value="1"/>
</dbReference>
<dbReference type="PANTHER" id="PTHR31685:SF3">
    <property type="entry name" value="INTEGRAL MEMBRANE PROTEIN (AFU_ORTHOLOGUE AFUA_6G12730)"/>
    <property type="match status" value="1"/>
</dbReference>
<keyword evidence="3" id="KW-0732">Signal</keyword>
<dbReference type="AlphaFoldDB" id="A0AA38S228"/>
<feature type="transmembrane region" description="Helical" evidence="2">
    <location>
        <begin position="96"/>
        <end position="117"/>
    </location>
</feature>
<evidence type="ECO:0000256" key="2">
    <source>
        <dbReference type="SAM" id="Phobius"/>
    </source>
</evidence>
<evidence type="ECO:0008006" key="8">
    <source>
        <dbReference type="Google" id="ProtNLM"/>
    </source>
</evidence>
<keyword evidence="2" id="KW-1133">Transmembrane helix</keyword>
<feature type="domain" description="Protein YTP1-like C-terminal" evidence="5">
    <location>
        <begin position="292"/>
        <end position="579"/>
    </location>
</feature>
<evidence type="ECO:0000256" key="1">
    <source>
        <dbReference type="SAM" id="MobiDB-lite"/>
    </source>
</evidence>
<protein>
    <recommendedName>
        <fullName evidence="8">Integral membrane protein</fullName>
    </recommendedName>
</protein>
<feature type="transmembrane region" description="Helical" evidence="2">
    <location>
        <begin position="454"/>
        <end position="471"/>
    </location>
</feature>